<dbReference type="Proteomes" id="UP000188605">
    <property type="component" value="Unassembled WGS sequence"/>
</dbReference>
<comment type="caution">
    <text evidence="1">The sequence shown here is derived from an EMBL/GenBank/DDBJ whole genome shotgun (WGS) entry which is preliminary data.</text>
</comment>
<dbReference type="EMBL" id="LJDB01000018">
    <property type="protein sequence ID" value="ONI42189.1"/>
    <property type="molecule type" value="Genomic_DNA"/>
</dbReference>
<protein>
    <submittedName>
        <fullName evidence="1">Uncharacterized protein</fullName>
    </submittedName>
</protein>
<accession>A0ACC8XFL3</accession>
<name>A0ACC8XFL3_9FIRM</name>
<proteinExistence type="predicted"/>
<sequence length="326" mass="38087">MIDLINFQNIPSNPIIFKALLTMHHKINNPCYKNISVSISGGADSDIMLNMVMQTVDKSNLDKLKFIFFDTGVEYQATKKHLEQLEVKYGITLIKLKPKKSIGVIKKEFGSPFLSKFASKNISILQKKGFNFATDKSYEELILIYPRAKTVLGWWFNKNSINQLNINYNKGLKEFLQTNPPDFKISSKCCDFLKKDIGKEFDKLNQTDLNIIGIRRAEGGIRTFSYNSCFSKNKITGLDTYRPLFFFSDKDKLEYKEFYNIEYSECYTSYGMKRTGCCGCPFNKNFIKDLEQLKFYEPKMYTLSQALYFQSYEYTKRYLDFKKNLK</sequence>
<reference evidence="1" key="1">
    <citation type="submission" date="2016-08" db="EMBL/GenBank/DDBJ databases">
        <authorList>
            <person name="Ngugi D.K."/>
            <person name="Miyake S."/>
            <person name="Stingl U."/>
        </authorList>
    </citation>
    <scope>NUCLEOTIDE SEQUENCE</scope>
    <source>
        <strain evidence="1">SCG-B11WGA-EpuloA1</strain>
    </source>
</reference>
<evidence type="ECO:0000313" key="1">
    <source>
        <dbReference type="EMBL" id="ONI42189.1"/>
    </source>
</evidence>
<evidence type="ECO:0000313" key="2">
    <source>
        <dbReference type="Proteomes" id="UP000188605"/>
    </source>
</evidence>
<keyword evidence="2" id="KW-1185">Reference proteome</keyword>
<gene>
    <name evidence="1" type="ORF">AN396_02235</name>
</gene>
<organism evidence="1 2">
    <name type="scientific">Candidatus Epulonipiscium fishelsonii</name>
    <dbReference type="NCBI Taxonomy" id="77094"/>
    <lineage>
        <taxon>Bacteria</taxon>
        <taxon>Bacillati</taxon>
        <taxon>Bacillota</taxon>
        <taxon>Clostridia</taxon>
        <taxon>Lachnospirales</taxon>
        <taxon>Lachnospiraceae</taxon>
        <taxon>Candidatus Epulonipiscium</taxon>
    </lineage>
</organism>